<dbReference type="InterPro" id="IPR003609">
    <property type="entry name" value="Pan_app"/>
</dbReference>
<dbReference type="GO" id="GO:0030246">
    <property type="term" value="F:carbohydrate binding"/>
    <property type="evidence" value="ECO:0007669"/>
    <property type="project" value="UniProtKB-KW"/>
</dbReference>
<dbReference type="InterPro" id="IPR000719">
    <property type="entry name" value="Prot_kinase_dom"/>
</dbReference>
<keyword evidence="6 18" id="KW-0732">Signal</keyword>
<evidence type="ECO:0000256" key="8">
    <source>
        <dbReference type="ARBA" id="ARBA00022741"/>
    </source>
</evidence>
<keyword evidence="10 16" id="KW-0067">ATP-binding</keyword>
<evidence type="ECO:0000256" key="6">
    <source>
        <dbReference type="ARBA" id="ARBA00022729"/>
    </source>
</evidence>
<dbReference type="Pfam" id="PF01453">
    <property type="entry name" value="B_lectin"/>
    <property type="match status" value="1"/>
</dbReference>
<evidence type="ECO:0000256" key="18">
    <source>
        <dbReference type="SAM" id="SignalP"/>
    </source>
</evidence>
<keyword evidence="22" id="KW-1185">Reference proteome</keyword>
<evidence type="ECO:0000256" key="9">
    <source>
        <dbReference type="ARBA" id="ARBA00022777"/>
    </source>
</evidence>
<dbReference type="InterPro" id="IPR036426">
    <property type="entry name" value="Bulb-type_lectin_dom_sf"/>
</dbReference>
<keyword evidence="15" id="KW-0325">Glycoprotein</keyword>
<comment type="caution">
    <text evidence="21">The sequence shown here is derived from an EMBL/GenBank/DDBJ whole genome shotgun (WGS) entry which is preliminary data.</text>
</comment>
<dbReference type="Gene3D" id="3.30.200.20">
    <property type="entry name" value="Phosphorylase Kinase, domain 1"/>
    <property type="match status" value="1"/>
</dbReference>
<evidence type="ECO:0000256" key="11">
    <source>
        <dbReference type="ARBA" id="ARBA00022989"/>
    </source>
</evidence>
<keyword evidence="13" id="KW-1015">Disulfide bond</keyword>
<comment type="subcellular location">
    <subcellularLocation>
        <location evidence="1">Cell membrane</location>
        <topology evidence="1">Single-pass type I membrane protein</topology>
    </subcellularLocation>
</comment>
<feature type="chain" id="PRO_5042917895" description="Receptor-like serine/threonine-protein kinase" evidence="18">
    <location>
        <begin position="24"/>
        <end position="735"/>
    </location>
</feature>
<name>A0AAN9SSR2_PSOTE</name>
<dbReference type="FunFam" id="3.30.200.20:FF:000330">
    <property type="entry name" value="G-type lectin S-receptor-like serine/threonine-protein kinase At4g03230"/>
    <property type="match status" value="1"/>
</dbReference>
<dbReference type="InterPro" id="IPR001245">
    <property type="entry name" value="Ser-Thr/Tyr_kinase_cat_dom"/>
</dbReference>
<dbReference type="PROSITE" id="PS50927">
    <property type="entry name" value="BULB_LECTIN"/>
    <property type="match status" value="1"/>
</dbReference>
<keyword evidence="2" id="KW-1003">Cell membrane</keyword>
<keyword evidence="8 16" id="KW-0547">Nucleotide-binding</keyword>
<dbReference type="Pfam" id="PF08276">
    <property type="entry name" value="PAN_2"/>
    <property type="match status" value="1"/>
</dbReference>
<dbReference type="InterPro" id="IPR024171">
    <property type="entry name" value="SRK-like_kinase"/>
</dbReference>
<sequence length="735" mass="83903">MVCSKQSHLLLVFKYSWLWWVTCISVNAANHTLKPGDTLNTTDELCSENSKYCIKFYQMNPGVNYTFLTINDNGKDNAAVVWVANRDQRIVDKDSAVLVLDKSGVLKIESNNGVSIILYSSPQPSNNTVASLMNTGNFVLQQLHPNGTKSVLWQSFDYPTDTLLPGMKLGVNHKTSHNWSLVSWLGLLNARFGAFSLEWEPITRELIIKRRGQLCWKSGELRDNDGSMHNTQYKIVSNENESYFEITSSNDELTKWVLLETGQVINRKGDDNVARADMCYGFNTDEGCQKWEELPSCRNRGDAFEAREVYVNSNLKTYLANTTYGTSDCRDICWKNCSCDGYTRYYTGGTGCVFLHWNSTDGANFASGGEMFYILVKNTYHKGTNKWIWITIVAIVVLLVICAFILILTFKKRKHMFQDKKRKELKTRMLDSTIKYLEDEFKNKQDLKVFKYTSILSATNDFSPENLLGQGGFGPVYKGILPSGQEAAIKRLSKTSRQGIVEFKNELMLICELQHTNLVQLLGCCIHEDERILIYEYMPNKSLDLYLFGCSRTKFLDWKKRFNIIEGIAQEQQSTTNTSRIVGTYGYMSPEYAMEGIFSIKSDVYSFGVLILEIVSGRRNTSFYDVNHPINLIGYAWELWNQGVPLQLMDSLLNDSFDPNEVKRCIHIGLLCIEQSADDRPTMSHIVSMLTNESAIVALPQRPAFYVERKKFEWETTSKEFRTTTTEEITASSEI</sequence>
<comment type="catalytic activity">
    <reaction evidence="16">
        <text>L-seryl-[protein] + ATP = O-phospho-L-seryl-[protein] + ADP + H(+)</text>
        <dbReference type="Rhea" id="RHEA:17989"/>
        <dbReference type="Rhea" id="RHEA-COMP:9863"/>
        <dbReference type="Rhea" id="RHEA-COMP:11604"/>
        <dbReference type="ChEBI" id="CHEBI:15378"/>
        <dbReference type="ChEBI" id="CHEBI:29999"/>
        <dbReference type="ChEBI" id="CHEBI:30616"/>
        <dbReference type="ChEBI" id="CHEBI:83421"/>
        <dbReference type="ChEBI" id="CHEBI:456216"/>
        <dbReference type="EC" id="2.7.11.1"/>
    </reaction>
</comment>
<dbReference type="EC" id="2.7.11.1" evidence="16"/>
<evidence type="ECO:0000256" key="14">
    <source>
        <dbReference type="ARBA" id="ARBA00023170"/>
    </source>
</evidence>
<organism evidence="21 22">
    <name type="scientific">Psophocarpus tetragonolobus</name>
    <name type="common">Winged bean</name>
    <name type="synonym">Dolichos tetragonolobus</name>
    <dbReference type="NCBI Taxonomy" id="3891"/>
    <lineage>
        <taxon>Eukaryota</taxon>
        <taxon>Viridiplantae</taxon>
        <taxon>Streptophyta</taxon>
        <taxon>Embryophyta</taxon>
        <taxon>Tracheophyta</taxon>
        <taxon>Spermatophyta</taxon>
        <taxon>Magnoliopsida</taxon>
        <taxon>eudicotyledons</taxon>
        <taxon>Gunneridae</taxon>
        <taxon>Pentapetalae</taxon>
        <taxon>rosids</taxon>
        <taxon>fabids</taxon>
        <taxon>Fabales</taxon>
        <taxon>Fabaceae</taxon>
        <taxon>Papilionoideae</taxon>
        <taxon>50 kb inversion clade</taxon>
        <taxon>NPAAA clade</taxon>
        <taxon>indigoferoid/millettioid clade</taxon>
        <taxon>Phaseoleae</taxon>
        <taxon>Psophocarpus</taxon>
    </lineage>
</organism>
<evidence type="ECO:0000256" key="15">
    <source>
        <dbReference type="ARBA" id="ARBA00023180"/>
    </source>
</evidence>
<accession>A0AAN9SSR2</accession>
<dbReference type="GO" id="GO:0005886">
    <property type="term" value="C:plasma membrane"/>
    <property type="evidence" value="ECO:0007669"/>
    <property type="project" value="UniProtKB-SubCell"/>
</dbReference>
<dbReference type="GO" id="GO:0005524">
    <property type="term" value="F:ATP binding"/>
    <property type="evidence" value="ECO:0007669"/>
    <property type="project" value="UniProtKB-KW"/>
</dbReference>
<reference evidence="21 22" key="1">
    <citation type="submission" date="2024-01" db="EMBL/GenBank/DDBJ databases">
        <title>The genomes of 5 underutilized Papilionoideae crops provide insights into root nodulation and disease resistanc.</title>
        <authorList>
            <person name="Jiang F."/>
        </authorList>
    </citation>
    <scope>NUCLEOTIDE SEQUENCE [LARGE SCALE GENOMIC DNA]</scope>
    <source>
        <strain evidence="21">DUOXIRENSHENG_FW03</strain>
        <tissue evidence="21">Leaves</tissue>
    </source>
</reference>
<gene>
    <name evidence="21" type="ORF">VNO78_06669</name>
</gene>
<dbReference type="InterPro" id="IPR011009">
    <property type="entry name" value="Kinase-like_dom_sf"/>
</dbReference>
<evidence type="ECO:0000256" key="16">
    <source>
        <dbReference type="PIRNR" id="PIRNR000641"/>
    </source>
</evidence>
<dbReference type="Gene3D" id="2.90.10.10">
    <property type="entry name" value="Bulb-type lectin domain"/>
    <property type="match status" value="1"/>
</dbReference>
<evidence type="ECO:0000313" key="22">
    <source>
        <dbReference type="Proteomes" id="UP001386955"/>
    </source>
</evidence>
<dbReference type="GO" id="GO:0004674">
    <property type="term" value="F:protein serine/threonine kinase activity"/>
    <property type="evidence" value="ECO:0007669"/>
    <property type="project" value="UniProtKB-KW"/>
</dbReference>
<dbReference type="SMART" id="SM00108">
    <property type="entry name" value="B_lectin"/>
    <property type="match status" value="1"/>
</dbReference>
<keyword evidence="3 16" id="KW-0723">Serine/threonine-protein kinase</keyword>
<evidence type="ECO:0000259" key="19">
    <source>
        <dbReference type="PROSITE" id="PS50011"/>
    </source>
</evidence>
<feature type="signal peptide" evidence="18">
    <location>
        <begin position="1"/>
        <end position="23"/>
    </location>
</feature>
<dbReference type="PANTHER" id="PTHR27002">
    <property type="entry name" value="RECEPTOR-LIKE SERINE/THREONINE-PROTEIN KINASE SD1-8"/>
    <property type="match status" value="1"/>
</dbReference>
<feature type="transmembrane region" description="Helical" evidence="17">
    <location>
        <begin position="387"/>
        <end position="410"/>
    </location>
</feature>
<feature type="domain" description="Bulb-type lectin" evidence="20">
    <location>
        <begin position="30"/>
        <end position="153"/>
    </location>
</feature>
<proteinExistence type="inferred from homology"/>
<keyword evidence="11 17" id="KW-1133">Transmembrane helix</keyword>
<protein>
    <recommendedName>
        <fullName evidence="16">Receptor-like serine/threonine-protein kinase</fullName>
        <ecNumber evidence="16">2.7.11.1</ecNumber>
    </recommendedName>
</protein>
<dbReference type="PIRSF" id="PIRSF000641">
    <property type="entry name" value="SRK"/>
    <property type="match status" value="1"/>
</dbReference>
<evidence type="ECO:0000256" key="3">
    <source>
        <dbReference type="ARBA" id="ARBA00022527"/>
    </source>
</evidence>
<feature type="domain" description="Protein kinase" evidence="19">
    <location>
        <begin position="462"/>
        <end position="735"/>
    </location>
</feature>
<evidence type="ECO:0000256" key="5">
    <source>
        <dbReference type="ARBA" id="ARBA00022692"/>
    </source>
</evidence>
<evidence type="ECO:0000256" key="13">
    <source>
        <dbReference type="ARBA" id="ARBA00023157"/>
    </source>
</evidence>
<keyword evidence="14" id="KW-0675">Receptor</keyword>
<evidence type="ECO:0000256" key="12">
    <source>
        <dbReference type="ARBA" id="ARBA00023136"/>
    </source>
</evidence>
<dbReference type="InterPro" id="IPR001480">
    <property type="entry name" value="Bulb-type_lectin_dom"/>
</dbReference>
<evidence type="ECO:0000256" key="4">
    <source>
        <dbReference type="ARBA" id="ARBA00022679"/>
    </source>
</evidence>
<evidence type="ECO:0000256" key="2">
    <source>
        <dbReference type="ARBA" id="ARBA00022475"/>
    </source>
</evidence>
<dbReference type="PANTHER" id="PTHR27002:SF776">
    <property type="entry name" value="CYSTEINE-RICH RLK (RECEPTOR-LIKE KINASE) PROTEIN"/>
    <property type="match status" value="1"/>
</dbReference>
<evidence type="ECO:0000256" key="17">
    <source>
        <dbReference type="SAM" id="Phobius"/>
    </source>
</evidence>
<dbReference type="Pfam" id="PF07714">
    <property type="entry name" value="PK_Tyr_Ser-Thr"/>
    <property type="match status" value="2"/>
</dbReference>
<keyword evidence="7" id="KW-0430">Lectin</keyword>
<dbReference type="SUPFAM" id="SSF51110">
    <property type="entry name" value="alpha-D-mannose-specific plant lectins"/>
    <property type="match status" value="1"/>
</dbReference>
<dbReference type="FunFam" id="1.10.510.10:FF:001722">
    <property type="entry name" value="G-type lectin S-receptor-like serine/threonine-protein kinase B120"/>
    <property type="match status" value="1"/>
</dbReference>
<dbReference type="Gene3D" id="1.10.510.10">
    <property type="entry name" value="Transferase(Phosphotransferase) domain 1"/>
    <property type="match status" value="1"/>
</dbReference>
<comment type="similarity">
    <text evidence="16">Belongs to the protein kinase superfamily. Ser/Thr protein kinase family.</text>
</comment>
<keyword evidence="9 16" id="KW-0418">Kinase</keyword>
<dbReference type="Proteomes" id="UP001386955">
    <property type="component" value="Unassembled WGS sequence"/>
</dbReference>
<evidence type="ECO:0000259" key="20">
    <source>
        <dbReference type="PROSITE" id="PS50927"/>
    </source>
</evidence>
<evidence type="ECO:0000313" key="21">
    <source>
        <dbReference type="EMBL" id="KAK7405401.1"/>
    </source>
</evidence>
<evidence type="ECO:0000256" key="10">
    <source>
        <dbReference type="ARBA" id="ARBA00022840"/>
    </source>
</evidence>
<comment type="catalytic activity">
    <reaction evidence="16">
        <text>L-threonyl-[protein] + ATP = O-phospho-L-threonyl-[protein] + ADP + H(+)</text>
        <dbReference type="Rhea" id="RHEA:46608"/>
        <dbReference type="Rhea" id="RHEA-COMP:11060"/>
        <dbReference type="Rhea" id="RHEA-COMP:11605"/>
        <dbReference type="ChEBI" id="CHEBI:15378"/>
        <dbReference type="ChEBI" id="CHEBI:30013"/>
        <dbReference type="ChEBI" id="CHEBI:30616"/>
        <dbReference type="ChEBI" id="CHEBI:61977"/>
        <dbReference type="ChEBI" id="CHEBI:456216"/>
        <dbReference type="EC" id="2.7.11.1"/>
    </reaction>
</comment>
<keyword evidence="5 17" id="KW-0812">Transmembrane</keyword>
<evidence type="ECO:0000256" key="1">
    <source>
        <dbReference type="ARBA" id="ARBA00004251"/>
    </source>
</evidence>
<keyword evidence="12 17" id="KW-0472">Membrane</keyword>
<dbReference type="AlphaFoldDB" id="A0AAN9SSR2"/>
<dbReference type="SUPFAM" id="SSF56112">
    <property type="entry name" value="Protein kinase-like (PK-like)"/>
    <property type="match status" value="1"/>
</dbReference>
<dbReference type="PROSITE" id="PS50011">
    <property type="entry name" value="PROTEIN_KINASE_DOM"/>
    <property type="match status" value="1"/>
</dbReference>
<evidence type="ECO:0000256" key="7">
    <source>
        <dbReference type="ARBA" id="ARBA00022734"/>
    </source>
</evidence>
<dbReference type="EMBL" id="JAYMYS010000002">
    <property type="protein sequence ID" value="KAK7405401.1"/>
    <property type="molecule type" value="Genomic_DNA"/>
</dbReference>
<keyword evidence="4 16" id="KW-0808">Transferase</keyword>